<dbReference type="RefSeq" id="WP_343925022.1">
    <property type="nucleotide sequence ID" value="NZ_BAAAIR010000044.1"/>
</dbReference>
<feature type="domain" description="GP-PDE" evidence="1">
    <location>
        <begin position="26"/>
        <end position="265"/>
    </location>
</feature>
<dbReference type="SUPFAM" id="SSF51695">
    <property type="entry name" value="PLC-like phosphodiesterases"/>
    <property type="match status" value="1"/>
</dbReference>
<dbReference type="PANTHER" id="PTHR46211">
    <property type="entry name" value="GLYCEROPHOSPHORYL DIESTER PHOSPHODIESTERASE"/>
    <property type="match status" value="1"/>
</dbReference>
<dbReference type="PANTHER" id="PTHR46211:SF14">
    <property type="entry name" value="GLYCEROPHOSPHODIESTER PHOSPHODIESTERASE"/>
    <property type="match status" value="1"/>
</dbReference>
<sequence length="271" mass="28610">MTTAARTAAPDATGAAMAAPALAVLPALVGHRGAAAVEPENTVLSFRRGIAEGSQLLECDVHLSSDGVDAIIHDATIDRTAQDDSPLRTGAVADLTRAQLDRVLVGGGEHLPTLEQVLDVAVREDGTRVPVLVEIKAPAAARRVVEILTAYFPGEAWEGPTPPALVISFHAEALRAVKEADARLPLLLTTTATSPEFFETAQELGVVQVGVRIADARQADVVRARELGVELNLWTARSEEELARALELGCDTITVDDPAWASTLLEELVNA</sequence>
<evidence type="ECO:0000313" key="3">
    <source>
        <dbReference type="Proteomes" id="UP001595937"/>
    </source>
</evidence>
<proteinExistence type="predicted"/>
<dbReference type="Proteomes" id="UP001595937">
    <property type="component" value="Unassembled WGS sequence"/>
</dbReference>
<dbReference type="EMBL" id="JBHSLN010000021">
    <property type="protein sequence ID" value="MFC5297558.1"/>
    <property type="molecule type" value="Genomic_DNA"/>
</dbReference>
<organism evidence="2 3">
    <name type="scientific">Brachybacterium tyrofermentans</name>
    <dbReference type="NCBI Taxonomy" id="47848"/>
    <lineage>
        <taxon>Bacteria</taxon>
        <taxon>Bacillati</taxon>
        <taxon>Actinomycetota</taxon>
        <taxon>Actinomycetes</taxon>
        <taxon>Micrococcales</taxon>
        <taxon>Dermabacteraceae</taxon>
        <taxon>Brachybacterium</taxon>
    </lineage>
</organism>
<keyword evidence="3" id="KW-1185">Reference proteome</keyword>
<dbReference type="InterPro" id="IPR030395">
    <property type="entry name" value="GP_PDE_dom"/>
</dbReference>
<evidence type="ECO:0000313" key="2">
    <source>
        <dbReference type="EMBL" id="MFC5297558.1"/>
    </source>
</evidence>
<evidence type="ECO:0000259" key="1">
    <source>
        <dbReference type="PROSITE" id="PS51704"/>
    </source>
</evidence>
<dbReference type="GeneID" id="303298088"/>
<accession>A0ABW0FEX1</accession>
<name>A0ABW0FEX1_9MICO</name>
<dbReference type="Pfam" id="PF03009">
    <property type="entry name" value="GDPD"/>
    <property type="match status" value="1"/>
</dbReference>
<reference evidence="3" key="1">
    <citation type="journal article" date="2019" name="Int. J. Syst. Evol. Microbiol.">
        <title>The Global Catalogue of Microorganisms (GCM) 10K type strain sequencing project: providing services to taxonomists for standard genome sequencing and annotation.</title>
        <authorList>
            <consortium name="The Broad Institute Genomics Platform"/>
            <consortium name="The Broad Institute Genome Sequencing Center for Infectious Disease"/>
            <person name="Wu L."/>
            <person name="Ma J."/>
        </authorList>
    </citation>
    <scope>NUCLEOTIDE SEQUENCE [LARGE SCALE GENOMIC DNA]</scope>
    <source>
        <strain evidence="3">CGMCC 1.16455</strain>
    </source>
</reference>
<dbReference type="Gene3D" id="3.20.20.190">
    <property type="entry name" value="Phosphatidylinositol (PI) phosphodiesterase"/>
    <property type="match status" value="1"/>
</dbReference>
<dbReference type="PROSITE" id="PS51704">
    <property type="entry name" value="GP_PDE"/>
    <property type="match status" value="1"/>
</dbReference>
<protein>
    <submittedName>
        <fullName evidence="2">Glycerophosphodiester phosphodiesterase</fullName>
    </submittedName>
</protein>
<dbReference type="InterPro" id="IPR017946">
    <property type="entry name" value="PLC-like_Pdiesterase_TIM-brl"/>
</dbReference>
<comment type="caution">
    <text evidence="2">The sequence shown here is derived from an EMBL/GenBank/DDBJ whole genome shotgun (WGS) entry which is preliminary data.</text>
</comment>
<gene>
    <name evidence="2" type="ORF">ACFPK8_08545</name>
</gene>